<evidence type="ECO:0000313" key="1">
    <source>
        <dbReference type="Ensembl" id="ENSHHUP00000070892.1"/>
    </source>
</evidence>
<proteinExistence type="predicted"/>
<organism evidence="1 2">
    <name type="scientific">Hucho hucho</name>
    <name type="common">huchen</name>
    <dbReference type="NCBI Taxonomy" id="62062"/>
    <lineage>
        <taxon>Eukaryota</taxon>
        <taxon>Metazoa</taxon>
        <taxon>Chordata</taxon>
        <taxon>Craniata</taxon>
        <taxon>Vertebrata</taxon>
        <taxon>Euteleostomi</taxon>
        <taxon>Actinopterygii</taxon>
        <taxon>Neopterygii</taxon>
        <taxon>Teleostei</taxon>
        <taxon>Protacanthopterygii</taxon>
        <taxon>Salmoniformes</taxon>
        <taxon>Salmonidae</taxon>
        <taxon>Salmoninae</taxon>
        <taxon>Hucho</taxon>
    </lineage>
</organism>
<dbReference type="Proteomes" id="UP000314982">
    <property type="component" value="Unassembled WGS sequence"/>
</dbReference>
<accession>A0A4W5Q4H0</accession>
<reference evidence="1" key="3">
    <citation type="submission" date="2025-09" db="UniProtKB">
        <authorList>
            <consortium name="Ensembl"/>
        </authorList>
    </citation>
    <scope>IDENTIFICATION</scope>
</reference>
<protein>
    <submittedName>
        <fullName evidence="1">Uncharacterized protein</fullName>
    </submittedName>
</protein>
<dbReference type="Ensembl" id="ENSHHUT00000073250.1">
    <property type="protein sequence ID" value="ENSHHUP00000070892.1"/>
    <property type="gene ID" value="ENSHHUG00000041672.1"/>
</dbReference>
<sequence length="110" mass="12429">MSVSRVSVGDTSKKGISVFDIQILPEDRGQKFGQMEEEASEQMRPLLTSGNDDEAVVDLGKTSSTIHTNFEKEELESKSDFSVYIYTQSITWARILFMLTVYTEYTQSSI</sequence>
<reference evidence="1" key="2">
    <citation type="submission" date="2025-08" db="UniProtKB">
        <authorList>
            <consortium name="Ensembl"/>
        </authorList>
    </citation>
    <scope>IDENTIFICATION</scope>
</reference>
<dbReference type="STRING" id="62062.ENSHHUP00000070892"/>
<keyword evidence="2" id="KW-1185">Reference proteome</keyword>
<dbReference type="AlphaFoldDB" id="A0A4W5Q4H0"/>
<evidence type="ECO:0000313" key="2">
    <source>
        <dbReference type="Proteomes" id="UP000314982"/>
    </source>
</evidence>
<name>A0A4W5Q4H0_9TELE</name>
<reference evidence="2" key="1">
    <citation type="submission" date="2018-06" db="EMBL/GenBank/DDBJ databases">
        <title>Genome assembly of Danube salmon.</title>
        <authorList>
            <person name="Macqueen D.J."/>
            <person name="Gundappa M.K."/>
        </authorList>
    </citation>
    <scope>NUCLEOTIDE SEQUENCE [LARGE SCALE GENOMIC DNA]</scope>
</reference>